<dbReference type="InterPro" id="IPR002145">
    <property type="entry name" value="CopG"/>
</dbReference>
<protein>
    <submittedName>
        <fullName evidence="2">Ribbon-helix-helix protein, CopG family</fullName>
    </submittedName>
</protein>
<dbReference type="Proteomes" id="UP001277761">
    <property type="component" value="Unassembled WGS sequence"/>
</dbReference>
<accession>A0ABU4VPP9</accession>
<feature type="domain" description="Ribbon-helix-helix protein CopG" evidence="1">
    <location>
        <begin position="1"/>
        <end position="39"/>
    </location>
</feature>
<evidence type="ECO:0000313" key="2">
    <source>
        <dbReference type="EMBL" id="MDX8153818.1"/>
    </source>
</evidence>
<reference evidence="2 3" key="1">
    <citation type="submission" date="2023-11" db="EMBL/GenBank/DDBJ databases">
        <authorList>
            <person name="Xu M."/>
            <person name="Jiang T."/>
        </authorList>
    </citation>
    <scope>NUCLEOTIDE SEQUENCE [LARGE SCALE GENOMIC DNA]</scope>
    <source>
        <strain evidence="2 3">SD</strain>
    </source>
</reference>
<gene>
    <name evidence="2" type="ORF">SK069_19630</name>
</gene>
<name>A0ABU4VPP9_9ACTN</name>
<keyword evidence="3" id="KW-1185">Reference proteome</keyword>
<dbReference type="Pfam" id="PF01402">
    <property type="entry name" value="RHH_1"/>
    <property type="match status" value="1"/>
</dbReference>
<evidence type="ECO:0000313" key="3">
    <source>
        <dbReference type="Proteomes" id="UP001277761"/>
    </source>
</evidence>
<comment type="caution">
    <text evidence="2">The sequence shown here is derived from an EMBL/GenBank/DDBJ whole genome shotgun (WGS) entry which is preliminary data.</text>
</comment>
<organism evidence="2 3">
    <name type="scientific">Patulibacter brassicae</name>
    <dbReference type="NCBI Taxonomy" id="1705717"/>
    <lineage>
        <taxon>Bacteria</taxon>
        <taxon>Bacillati</taxon>
        <taxon>Actinomycetota</taxon>
        <taxon>Thermoleophilia</taxon>
        <taxon>Solirubrobacterales</taxon>
        <taxon>Patulibacteraceae</taxon>
        <taxon>Patulibacter</taxon>
    </lineage>
</organism>
<proteinExistence type="predicted"/>
<dbReference type="CDD" id="cd21631">
    <property type="entry name" value="RHH_CopG_NikR-like"/>
    <property type="match status" value="1"/>
</dbReference>
<dbReference type="EMBL" id="JAXAVX010000021">
    <property type="protein sequence ID" value="MDX8153818.1"/>
    <property type="molecule type" value="Genomic_DNA"/>
</dbReference>
<sequence length="85" mass="9220">MRTTISVDDELLAAAKRRARQQGRPIGRVIEDALRRELAVADGDDARVPVPVFRGGGGPQVGVDVTSNRSLREALDADRELGDLR</sequence>
<evidence type="ECO:0000259" key="1">
    <source>
        <dbReference type="Pfam" id="PF01402"/>
    </source>
</evidence>
<dbReference type="RefSeq" id="WP_319955967.1">
    <property type="nucleotide sequence ID" value="NZ_JAXAVX010000021.1"/>
</dbReference>